<reference evidence="4 5" key="1">
    <citation type="journal article" date="2018" name="Nat. Ecol. Evol.">
        <title>Shark genomes provide insights into elasmobranch evolution and the origin of vertebrates.</title>
        <authorList>
            <person name="Hara Y"/>
            <person name="Yamaguchi K"/>
            <person name="Onimaru K"/>
            <person name="Kadota M"/>
            <person name="Koyanagi M"/>
            <person name="Keeley SD"/>
            <person name="Tatsumi K"/>
            <person name="Tanaka K"/>
            <person name="Motone F"/>
            <person name="Kageyama Y"/>
            <person name="Nozu R"/>
            <person name="Adachi N"/>
            <person name="Nishimura O"/>
            <person name="Nakagawa R"/>
            <person name="Tanegashima C"/>
            <person name="Kiyatake I"/>
            <person name="Matsumoto R"/>
            <person name="Murakumo K"/>
            <person name="Nishida K"/>
            <person name="Terakita A"/>
            <person name="Kuratani S"/>
            <person name="Sato K"/>
            <person name="Hyodo S Kuraku.S."/>
        </authorList>
    </citation>
    <scope>NUCLEOTIDE SEQUENCE [LARGE SCALE GENOMIC DNA]</scope>
</reference>
<feature type="region of interest" description="Disordered" evidence="2">
    <location>
        <begin position="552"/>
        <end position="608"/>
    </location>
</feature>
<dbReference type="PROSITE" id="PS50088">
    <property type="entry name" value="ANK_REPEAT"/>
    <property type="match status" value="1"/>
</dbReference>
<feature type="repeat" description="ANK" evidence="1">
    <location>
        <begin position="457"/>
        <end position="489"/>
    </location>
</feature>
<organism evidence="4 5">
    <name type="scientific">Chiloscyllium punctatum</name>
    <name type="common">Brownbanded bambooshark</name>
    <name type="synonym">Hemiscyllium punctatum</name>
    <dbReference type="NCBI Taxonomy" id="137246"/>
    <lineage>
        <taxon>Eukaryota</taxon>
        <taxon>Metazoa</taxon>
        <taxon>Chordata</taxon>
        <taxon>Craniata</taxon>
        <taxon>Vertebrata</taxon>
        <taxon>Chondrichthyes</taxon>
        <taxon>Elasmobranchii</taxon>
        <taxon>Galeomorphii</taxon>
        <taxon>Galeoidea</taxon>
        <taxon>Orectolobiformes</taxon>
        <taxon>Hemiscylliidae</taxon>
        <taxon>Chiloscyllium</taxon>
    </lineage>
</organism>
<comment type="caution">
    <text evidence="4">The sequence shown here is derived from an EMBL/GenBank/DDBJ whole genome shotgun (WGS) entry which is preliminary data.</text>
</comment>
<dbReference type="SUPFAM" id="SSF48403">
    <property type="entry name" value="Ankyrin repeat"/>
    <property type="match status" value="1"/>
</dbReference>
<gene>
    <name evidence="4" type="ORF">chiPu_0002935</name>
</gene>
<sequence length="922" mass="101703">MDTPEYLDLDAIDFSDDVPFGSSSAKAVPELYKRCEMQNESRIVSSSNWPSGGTSSISSGIKTKGTADVYSKFRPVKRVSPLKHQPESPENDRDTEQHKLKSNYQKQDGTENPSEPDTFCYNNGQLFKIKDTGTSILLGELEHYDLDMDEILDVPYIKLNHFPSQRCSPYTKVASEKRSGMETRDDGSRICSAVKHENSPTNITQFCILSPVNSLELRRAKPVVTKPHKQATGSLEGSESPNGCDVIYNAEAEEKDLASRTSSLFVNSHGHKMSGTLQNSRPKTLSLQTPAESKLEEGNANKNGISMGRSGETSEEAKNVKSILNIVREGQISLLPHLTVDNLEKIHDEKGNNLLHIAASQGHLECLQHLTTLMAEECLTERNNEKLTPSSLAVKEGQLECLRWLMSETEAIAELSPSDGYPALIHYAACYGQEKVLLWLLQYMQEQGISLDEVDQYGNTAAHVATQHGHLSCLQTLVEYGANVTIQNQDGEKPSQSAERHGHTTCSRYLVVVETCMSLASQVVKLTKQLKEQTAKQIGLQNQLQHFLQDQMTEGAEPQSASSSLPSENIKKTHSSCDQRMPGLTTNGSATTHNNETKPKVTKKTVLKQKGEESDKILRQLLGEEISGNVCTQEKLSLEFQDQQEASVVTGSARKVLRNKRELKLTRLRYSQRSSSESDTDSYISEDQKNSPIKRADKPRPEPIVEKEECTAKVHFMIKKHASAVGRMFPFSLKASGSSEEPSNSCIAESNDKVPDSQQQIRSPVRTQSVEESVLPCADNTTTQKTTNSPKSALKSPSSKSRTSQNLKLRVTFEEPVMEIEQTVSELDNRKGTESEGTLPRSPPSLEMGEPLNKYVGQFCSPVESINSNQNNNNSQATHLDMTPTPNLPLNSTGRRSGGSKASCVTSSKVNAKIVSVLKSAK</sequence>
<dbReference type="Gene3D" id="1.25.40.20">
    <property type="entry name" value="Ankyrin repeat-containing domain"/>
    <property type="match status" value="1"/>
</dbReference>
<feature type="compositionally biased region" description="Polar residues" evidence="2">
    <location>
        <begin position="102"/>
        <end position="117"/>
    </location>
</feature>
<feature type="compositionally biased region" description="Basic and acidic residues" evidence="2">
    <location>
        <begin position="686"/>
        <end position="705"/>
    </location>
</feature>
<dbReference type="Pfam" id="PF12796">
    <property type="entry name" value="Ank_2"/>
    <property type="match status" value="1"/>
</dbReference>
<feature type="region of interest" description="Disordered" evidence="2">
    <location>
        <begin position="824"/>
        <end position="850"/>
    </location>
</feature>
<proteinExistence type="predicted"/>
<feature type="region of interest" description="Disordered" evidence="2">
    <location>
        <begin position="76"/>
        <end position="117"/>
    </location>
</feature>
<dbReference type="PROSITE" id="PS50297">
    <property type="entry name" value="ANK_REP_REGION"/>
    <property type="match status" value="1"/>
</dbReference>
<feature type="region of interest" description="Disordered" evidence="2">
    <location>
        <begin position="669"/>
        <end position="705"/>
    </location>
</feature>
<dbReference type="PANTHER" id="PTHR22882:SF3">
    <property type="entry name" value="SYNPHILIN-1"/>
    <property type="match status" value="1"/>
</dbReference>
<dbReference type="InterPro" id="IPR040133">
    <property type="entry name" value="SNCAIP"/>
</dbReference>
<evidence type="ECO:0000256" key="2">
    <source>
        <dbReference type="SAM" id="MobiDB-lite"/>
    </source>
</evidence>
<feature type="compositionally biased region" description="Low complexity" evidence="2">
    <location>
        <begin position="45"/>
        <end position="60"/>
    </location>
</feature>
<feature type="compositionally biased region" description="Polar residues" evidence="2">
    <location>
        <begin position="275"/>
        <end position="291"/>
    </location>
</feature>
<dbReference type="Proteomes" id="UP000287033">
    <property type="component" value="Unassembled WGS sequence"/>
</dbReference>
<protein>
    <recommendedName>
        <fullName evidence="3">Synphilin-1 alpha-Synuclein-binding domain-containing protein</fullName>
    </recommendedName>
</protein>
<evidence type="ECO:0000259" key="3">
    <source>
        <dbReference type="Pfam" id="PF16700"/>
    </source>
</evidence>
<dbReference type="InterPro" id="IPR032027">
    <property type="entry name" value="SNCAIP_SNCA-bd"/>
</dbReference>
<feature type="compositionally biased region" description="Polar residues" evidence="2">
    <location>
        <begin position="884"/>
        <end position="895"/>
    </location>
</feature>
<keyword evidence="5" id="KW-1185">Reference proteome</keyword>
<keyword evidence="1" id="KW-0040">ANK repeat</keyword>
<feature type="compositionally biased region" description="Polar residues" evidence="2">
    <location>
        <begin position="584"/>
        <end position="594"/>
    </location>
</feature>
<feature type="compositionally biased region" description="Low complexity" evidence="2">
    <location>
        <begin position="789"/>
        <end position="801"/>
    </location>
</feature>
<dbReference type="GO" id="GO:0031625">
    <property type="term" value="F:ubiquitin protein ligase binding"/>
    <property type="evidence" value="ECO:0007669"/>
    <property type="project" value="TreeGrafter"/>
</dbReference>
<feature type="region of interest" description="Disordered" evidence="2">
    <location>
        <begin position="42"/>
        <end position="63"/>
    </location>
</feature>
<dbReference type="OrthoDB" id="10057496at2759"/>
<dbReference type="Pfam" id="PF00023">
    <property type="entry name" value="Ank"/>
    <property type="match status" value="1"/>
</dbReference>
<feature type="compositionally biased region" description="Polar residues" evidence="2">
    <location>
        <begin position="756"/>
        <end position="771"/>
    </location>
</feature>
<dbReference type="Gene3D" id="6.10.250.750">
    <property type="match status" value="1"/>
</dbReference>
<feature type="region of interest" description="Disordered" evidence="2">
    <location>
        <begin position="865"/>
        <end position="905"/>
    </location>
</feature>
<accession>A0A401S297</accession>
<name>A0A401S297_CHIPU</name>
<feature type="compositionally biased region" description="Polar residues" evidence="2">
    <location>
        <begin position="735"/>
        <end position="748"/>
    </location>
</feature>
<feature type="compositionally biased region" description="Polar residues" evidence="2">
    <location>
        <begin position="779"/>
        <end position="788"/>
    </location>
</feature>
<dbReference type="InterPro" id="IPR002110">
    <property type="entry name" value="Ankyrin_rpt"/>
</dbReference>
<dbReference type="PANTHER" id="PTHR22882">
    <property type="entry name" value="SYNPHILIN-1"/>
    <property type="match status" value="1"/>
</dbReference>
<dbReference type="STRING" id="137246.A0A401S297"/>
<feature type="domain" description="Synphilin-1 alpha-Synuclein-binding" evidence="3">
    <location>
        <begin position="513"/>
        <end position="555"/>
    </location>
</feature>
<evidence type="ECO:0000313" key="5">
    <source>
        <dbReference type="Proteomes" id="UP000287033"/>
    </source>
</evidence>
<feature type="region of interest" description="Disordered" evidence="2">
    <location>
        <begin position="735"/>
        <end position="809"/>
    </location>
</feature>
<feature type="compositionally biased region" description="Basic and acidic residues" evidence="2">
    <location>
        <begin position="84"/>
        <end position="99"/>
    </location>
</feature>
<feature type="region of interest" description="Disordered" evidence="2">
    <location>
        <begin position="270"/>
        <end position="314"/>
    </location>
</feature>
<evidence type="ECO:0000313" key="4">
    <source>
        <dbReference type="EMBL" id="GCC24534.1"/>
    </source>
</evidence>
<dbReference type="Pfam" id="PF16700">
    <property type="entry name" value="SNCAIP_SNCA_bd"/>
    <property type="match status" value="1"/>
</dbReference>
<feature type="compositionally biased region" description="Low complexity" evidence="2">
    <location>
        <begin position="867"/>
        <end position="876"/>
    </location>
</feature>
<dbReference type="AlphaFoldDB" id="A0A401S297"/>
<dbReference type="InterPro" id="IPR036770">
    <property type="entry name" value="Ankyrin_rpt-contain_sf"/>
</dbReference>
<dbReference type="SMART" id="SM00248">
    <property type="entry name" value="ANK"/>
    <property type="match status" value="4"/>
</dbReference>
<feature type="compositionally biased region" description="Low complexity" evidence="2">
    <location>
        <begin position="669"/>
        <end position="685"/>
    </location>
</feature>
<dbReference type="OMA" id="SQTQYCV"/>
<dbReference type="EMBL" id="BEZZ01000060">
    <property type="protein sequence ID" value="GCC24534.1"/>
    <property type="molecule type" value="Genomic_DNA"/>
</dbReference>
<evidence type="ECO:0000256" key="1">
    <source>
        <dbReference type="PROSITE-ProRule" id="PRU00023"/>
    </source>
</evidence>